<comment type="caution">
    <text evidence="5">The sequence shown here is derived from an EMBL/GenBank/DDBJ whole genome shotgun (WGS) entry which is preliminary data.</text>
</comment>
<evidence type="ECO:0000256" key="2">
    <source>
        <dbReference type="ARBA" id="ARBA00022833"/>
    </source>
</evidence>
<organism evidence="5 6">
    <name type="scientific">Aerophobetes bacterium</name>
    <dbReference type="NCBI Taxonomy" id="2030807"/>
    <lineage>
        <taxon>Bacteria</taxon>
        <taxon>Candidatus Aerophobota</taxon>
    </lineage>
</organism>
<proteinExistence type="predicted"/>
<keyword evidence="1" id="KW-0479">Metal-binding</keyword>
<dbReference type="Gene3D" id="3.90.180.10">
    <property type="entry name" value="Medium-chain alcohol dehydrogenases, catalytic domain"/>
    <property type="match status" value="1"/>
</dbReference>
<gene>
    <name evidence="5" type="ORF">DRJ00_01875</name>
</gene>
<evidence type="ECO:0000313" key="5">
    <source>
        <dbReference type="EMBL" id="RLE10286.1"/>
    </source>
</evidence>
<dbReference type="Pfam" id="PF08240">
    <property type="entry name" value="ADH_N"/>
    <property type="match status" value="1"/>
</dbReference>
<accession>A0A497E592</accession>
<dbReference type="GO" id="GO:0008270">
    <property type="term" value="F:zinc ion binding"/>
    <property type="evidence" value="ECO:0007669"/>
    <property type="project" value="InterPro"/>
</dbReference>
<dbReference type="AlphaFoldDB" id="A0A497E592"/>
<keyword evidence="3" id="KW-0560">Oxidoreductase</keyword>
<sequence>MRLSPWWMSFLRHIKGIWDILISQASRRHLFMRAVRKLRKGKGNIELVEVPKPEIGPRDVLMKVWAAGVCGSDLNIEDDTHFYRAPVTIGHEYSGVVEEVGREVKAFIHPNGTDWKR</sequence>
<feature type="domain" description="Alcohol dehydrogenase-like N-terminal" evidence="4">
    <location>
        <begin position="56"/>
        <end position="107"/>
    </location>
</feature>
<dbReference type="EMBL" id="QMPZ01000012">
    <property type="protein sequence ID" value="RLE10286.1"/>
    <property type="molecule type" value="Genomic_DNA"/>
</dbReference>
<dbReference type="InterPro" id="IPR011032">
    <property type="entry name" value="GroES-like_sf"/>
</dbReference>
<protein>
    <recommendedName>
        <fullName evidence="4">Alcohol dehydrogenase-like N-terminal domain-containing protein</fullName>
    </recommendedName>
</protein>
<name>A0A497E592_UNCAE</name>
<evidence type="ECO:0000259" key="4">
    <source>
        <dbReference type="Pfam" id="PF08240"/>
    </source>
</evidence>
<dbReference type="PROSITE" id="PS00059">
    <property type="entry name" value="ADH_ZINC"/>
    <property type="match status" value="1"/>
</dbReference>
<keyword evidence="2" id="KW-0862">Zinc</keyword>
<dbReference type="InterPro" id="IPR013154">
    <property type="entry name" value="ADH-like_N"/>
</dbReference>
<dbReference type="InterPro" id="IPR002328">
    <property type="entry name" value="ADH_Zn_CS"/>
</dbReference>
<dbReference type="Proteomes" id="UP000279422">
    <property type="component" value="Unassembled WGS sequence"/>
</dbReference>
<dbReference type="PANTHER" id="PTHR43401">
    <property type="entry name" value="L-THREONINE 3-DEHYDROGENASE"/>
    <property type="match status" value="1"/>
</dbReference>
<dbReference type="InterPro" id="IPR050129">
    <property type="entry name" value="Zn_alcohol_dh"/>
</dbReference>
<dbReference type="PANTHER" id="PTHR43401:SF2">
    <property type="entry name" value="L-THREONINE 3-DEHYDROGENASE"/>
    <property type="match status" value="1"/>
</dbReference>
<dbReference type="SUPFAM" id="SSF50129">
    <property type="entry name" value="GroES-like"/>
    <property type="match status" value="1"/>
</dbReference>
<evidence type="ECO:0000313" key="6">
    <source>
        <dbReference type="Proteomes" id="UP000279422"/>
    </source>
</evidence>
<dbReference type="GO" id="GO:0016491">
    <property type="term" value="F:oxidoreductase activity"/>
    <property type="evidence" value="ECO:0007669"/>
    <property type="project" value="UniProtKB-KW"/>
</dbReference>
<evidence type="ECO:0000256" key="3">
    <source>
        <dbReference type="ARBA" id="ARBA00023002"/>
    </source>
</evidence>
<reference evidence="5 6" key="1">
    <citation type="submission" date="2018-06" db="EMBL/GenBank/DDBJ databases">
        <title>Extensive metabolic versatility and redundancy in microbially diverse, dynamic hydrothermal sediments.</title>
        <authorList>
            <person name="Dombrowski N."/>
            <person name="Teske A."/>
            <person name="Baker B.J."/>
        </authorList>
    </citation>
    <scope>NUCLEOTIDE SEQUENCE [LARGE SCALE GENOMIC DNA]</scope>
    <source>
        <strain evidence="5">B47_G16</strain>
    </source>
</reference>
<evidence type="ECO:0000256" key="1">
    <source>
        <dbReference type="ARBA" id="ARBA00022723"/>
    </source>
</evidence>